<accession>A0A8J2H0K1</accession>
<dbReference type="AlphaFoldDB" id="A0A8J2H0K1"/>
<gene>
    <name evidence="1" type="ORF">HICCMSTLAB_LOCUS178</name>
</gene>
<proteinExistence type="predicted"/>
<dbReference type="OrthoDB" id="8191915at2759"/>
<evidence type="ECO:0000313" key="1">
    <source>
        <dbReference type="EMBL" id="CAG5072750.1"/>
    </source>
</evidence>
<comment type="caution">
    <text evidence="1">The sequence shown here is derived from an EMBL/GenBank/DDBJ whole genome shotgun (WGS) entry which is preliminary data.</text>
</comment>
<sequence length="68" mass="7843">MKNGIEIVTEAGKTITYNCTIFSFPVDSVARPILQNRLQFNGFYGCSWCYHHGIYDSRSMRYPLTSEN</sequence>
<dbReference type="EMBL" id="CAJNRD030000975">
    <property type="protein sequence ID" value="CAG5072750.1"/>
    <property type="molecule type" value="Genomic_DNA"/>
</dbReference>
<organism evidence="1 2">
    <name type="scientific">Cotesia congregata</name>
    <name type="common">Parasitoid wasp</name>
    <name type="synonym">Apanteles congregatus</name>
    <dbReference type="NCBI Taxonomy" id="51543"/>
    <lineage>
        <taxon>Eukaryota</taxon>
        <taxon>Metazoa</taxon>
        <taxon>Ecdysozoa</taxon>
        <taxon>Arthropoda</taxon>
        <taxon>Hexapoda</taxon>
        <taxon>Insecta</taxon>
        <taxon>Pterygota</taxon>
        <taxon>Neoptera</taxon>
        <taxon>Endopterygota</taxon>
        <taxon>Hymenoptera</taxon>
        <taxon>Apocrita</taxon>
        <taxon>Ichneumonoidea</taxon>
        <taxon>Braconidae</taxon>
        <taxon>Microgastrinae</taxon>
        <taxon>Cotesia</taxon>
    </lineage>
</organism>
<feature type="non-terminal residue" evidence="1">
    <location>
        <position position="68"/>
    </location>
</feature>
<evidence type="ECO:0000313" key="2">
    <source>
        <dbReference type="Proteomes" id="UP000786811"/>
    </source>
</evidence>
<protein>
    <submittedName>
        <fullName evidence="1">Uncharacterized protein</fullName>
    </submittedName>
</protein>
<dbReference type="Proteomes" id="UP000786811">
    <property type="component" value="Unassembled WGS sequence"/>
</dbReference>
<name>A0A8J2H0K1_COTCN</name>
<reference evidence="1" key="1">
    <citation type="submission" date="2021-04" db="EMBL/GenBank/DDBJ databases">
        <authorList>
            <person name="Chebbi M.A.C M."/>
        </authorList>
    </citation>
    <scope>NUCLEOTIDE SEQUENCE</scope>
</reference>
<keyword evidence="2" id="KW-1185">Reference proteome</keyword>